<accession>A0A1U7D574</accession>
<dbReference type="STRING" id="1229727.Ga0080559_TMP2466"/>
<dbReference type="AlphaFoldDB" id="A0A1U7D574"/>
<feature type="chain" id="PRO_5010533873" evidence="2">
    <location>
        <begin position="20"/>
        <end position="271"/>
    </location>
</feature>
<feature type="region of interest" description="Disordered" evidence="1">
    <location>
        <begin position="233"/>
        <end position="271"/>
    </location>
</feature>
<dbReference type="CDD" id="cd14727">
    <property type="entry name" value="ChanN-like"/>
    <property type="match status" value="1"/>
</dbReference>
<organism evidence="4 5">
    <name type="scientific">Salipiger profundus</name>
    <dbReference type="NCBI Taxonomy" id="1229727"/>
    <lineage>
        <taxon>Bacteria</taxon>
        <taxon>Pseudomonadati</taxon>
        <taxon>Pseudomonadota</taxon>
        <taxon>Alphaproteobacteria</taxon>
        <taxon>Rhodobacterales</taxon>
        <taxon>Roseobacteraceae</taxon>
        <taxon>Salipiger</taxon>
    </lineage>
</organism>
<feature type="domain" description="Haem-binding uptake Tiki superfamily ChaN" evidence="3">
    <location>
        <begin position="28"/>
        <end position="220"/>
    </location>
</feature>
<keyword evidence="2" id="KW-0732">Signal</keyword>
<evidence type="ECO:0000256" key="2">
    <source>
        <dbReference type="SAM" id="SignalP"/>
    </source>
</evidence>
<dbReference type="KEGG" id="tpro:Ga0080559_TMP2466"/>
<sequence precursor="true">MMRLSFLAPLLALGLYAPAAFGQGSVFDEAEVIFLGETHDNPAHHARQAELVRELQPTALVFEMLTTDQSAQIRPGDVEDEVALAERLDWENTGWPDFSMYYPIFAAAPEAAIFGAELPRAEARAAQDRPLDAIFGPSAGFYALDKPLPPEQQEEREALQAAAHCDALPDDMLPVMVGIQRLRDARLAETALEALAMHGAPVVVITGNGHARTDWGAPALVAMAAPEVKVAALGQGEDGGDPGGSFDVVEQSEGVADREDPCAAFEDSTGN</sequence>
<dbReference type="RefSeq" id="WP_076623383.1">
    <property type="nucleotide sequence ID" value="NZ_BMEW01000005.1"/>
</dbReference>
<name>A0A1U7D574_9RHOB</name>
<evidence type="ECO:0000259" key="3">
    <source>
        <dbReference type="Pfam" id="PF04187"/>
    </source>
</evidence>
<dbReference type="InterPro" id="IPR007314">
    <property type="entry name" value="Cofac_haem-bd_dom"/>
</dbReference>
<proteinExistence type="predicted"/>
<evidence type="ECO:0000313" key="4">
    <source>
        <dbReference type="EMBL" id="APX23262.1"/>
    </source>
</evidence>
<evidence type="ECO:0000256" key="1">
    <source>
        <dbReference type="SAM" id="MobiDB-lite"/>
    </source>
</evidence>
<dbReference type="OrthoDB" id="9795827at2"/>
<reference evidence="4 5" key="1">
    <citation type="submission" date="2016-03" db="EMBL/GenBank/DDBJ databases">
        <title>Deep-sea bacteria in the southern Pacific.</title>
        <authorList>
            <person name="Tang K."/>
        </authorList>
    </citation>
    <scope>NUCLEOTIDE SEQUENCE [LARGE SCALE GENOMIC DNA]</scope>
    <source>
        <strain evidence="4 5">JLT2016</strain>
    </source>
</reference>
<dbReference type="SUPFAM" id="SSF159501">
    <property type="entry name" value="EreA/ChaN-like"/>
    <property type="match status" value="1"/>
</dbReference>
<gene>
    <name evidence="4" type="ORF">Ga0080559_TMP2466</name>
</gene>
<feature type="signal peptide" evidence="2">
    <location>
        <begin position="1"/>
        <end position="19"/>
    </location>
</feature>
<keyword evidence="5" id="KW-1185">Reference proteome</keyword>
<dbReference type="EMBL" id="CP014796">
    <property type="protein sequence ID" value="APX23262.1"/>
    <property type="molecule type" value="Genomic_DNA"/>
</dbReference>
<dbReference type="Pfam" id="PF04187">
    <property type="entry name" value="Cofac_haem_bdg"/>
    <property type="match status" value="1"/>
</dbReference>
<evidence type="ECO:0000313" key="5">
    <source>
        <dbReference type="Proteomes" id="UP000186559"/>
    </source>
</evidence>
<dbReference type="Proteomes" id="UP000186559">
    <property type="component" value="Chromosome"/>
</dbReference>
<protein>
    <submittedName>
        <fullName evidence="4">Heme-binding uptake, Tiki superfamily, ChaN</fullName>
    </submittedName>
</protein>
<dbReference type="Gene3D" id="3.40.50.11550">
    <property type="match status" value="2"/>
</dbReference>